<sequence>MAWLSISHLKKYSFTTLDEEGGVSTPLNLLDIEFLL</sequence>
<proteinExistence type="predicted"/>
<dbReference type="KEGG" id="hch:HCH_07029"/>
<dbReference type="EMBL" id="CP000155">
    <property type="protein sequence ID" value="ABC33645.1"/>
    <property type="molecule type" value="Genomic_DNA"/>
</dbReference>
<evidence type="ECO:0000313" key="1">
    <source>
        <dbReference type="EMBL" id="ABC33645.1"/>
    </source>
</evidence>
<reference evidence="1 2" key="1">
    <citation type="journal article" date="2005" name="Nucleic Acids Res.">
        <title>Genomic blueprint of Hahella chejuensis, a marine microbe producing an algicidal agent.</title>
        <authorList>
            <person name="Jeong H."/>
            <person name="Yim J.H."/>
            <person name="Lee C."/>
            <person name="Choi S.-H."/>
            <person name="Park Y.K."/>
            <person name="Yoon S.H."/>
            <person name="Hur C.-G."/>
            <person name="Kang H.-Y."/>
            <person name="Kim D."/>
            <person name="Lee H.H."/>
            <person name="Park K.H."/>
            <person name="Park S.-H."/>
            <person name="Park H.-S."/>
            <person name="Lee H.K."/>
            <person name="Oh T.K."/>
            <person name="Kim J.F."/>
        </authorList>
    </citation>
    <scope>NUCLEOTIDE SEQUENCE [LARGE SCALE GENOMIC DNA]</scope>
    <source>
        <strain evidence="1 2">KCTC 2396</strain>
    </source>
</reference>
<evidence type="ECO:0000313" key="2">
    <source>
        <dbReference type="Proteomes" id="UP000000238"/>
    </source>
</evidence>
<accession>Q2S6S9</accession>
<dbReference type="HOGENOM" id="CLU_3356517_0_0_6"/>
<gene>
    <name evidence="1" type="ordered locus">HCH_07029</name>
</gene>
<organism evidence="1 2">
    <name type="scientific">Hahella chejuensis (strain KCTC 2396)</name>
    <dbReference type="NCBI Taxonomy" id="349521"/>
    <lineage>
        <taxon>Bacteria</taxon>
        <taxon>Pseudomonadati</taxon>
        <taxon>Pseudomonadota</taxon>
        <taxon>Gammaproteobacteria</taxon>
        <taxon>Oceanospirillales</taxon>
        <taxon>Hahellaceae</taxon>
        <taxon>Hahella</taxon>
    </lineage>
</organism>
<protein>
    <submittedName>
        <fullName evidence="1">Uncharacterized protein</fullName>
    </submittedName>
</protein>
<dbReference type="AlphaFoldDB" id="Q2S6S9"/>
<keyword evidence="2" id="KW-1185">Reference proteome</keyword>
<dbReference type="Proteomes" id="UP000000238">
    <property type="component" value="Chromosome"/>
</dbReference>
<name>Q2S6S9_HAHCH</name>